<dbReference type="NCBIfam" id="TIGR03356">
    <property type="entry name" value="BGL"/>
    <property type="match status" value="1"/>
</dbReference>
<evidence type="ECO:0000256" key="7">
    <source>
        <dbReference type="ARBA" id="ARBA00023295"/>
    </source>
</evidence>
<dbReference type="EMBL" id="JAFICZ010000001">
    <property type="protein sequence ID" value="MBP1290945.1"/>
    <property type="molecule type" value="Genomic_DNA"/>
</dbReference>
<feature type="binding site" evidence="10">
    <location>
        <position position="301"/>
    </location>
    <ligand>
        <name>substrate</name>
    </ligand>
</feature>
<dbReference type="GO" id="GO:0030245">
    <property type="term" value="P:cellulose catabolic process"/>
    <property type="evidence" value="ECO:0007669"/>
    <property type="project" value="UniProtKB-KW"/>
</dbReference>
<dbReference type="AlphaFoldDB" id="A0A1E3EXV2"/>
<comment type="caution">
    <text evidence="12">The sequence shown here is derived from an EMBL/GenBank/DDBJ whole genome shotgun (WGS) entry which is preliminary data.</text>
</comment>
<evidence type="ECO:0000256" key="1">
    <source>
        <dbReference type="ARBA" id="ARBA00000448"/>
    </source>
</evidence>
<dbReference type="PROSITE" id="PS00653">
    <property type="entry name" value="GLYCOSYL_HYDROL_F1_2"/>
    <property type="match status" value="1"/>
</dbReference>
<evidence type="ECO:0000256" key="11">
    <source>
        <dbReference type="RuleBase" id="RU361175"/>
    </source>
</evidence>
<dbReference type="PANTHER" id="PTHR10353:SF36">
    <property type="entry name" value="LP05116P"/>
    <property type="match status" value="1"/>
</dbReference>
<dbReference type="eggNOG" id="COG2723">
    <property type="taxonomic scope" value="Bacteria"/>
</dbReference>
<evidence type="ECO:0000313" key="12">
    <source>
        <dbReference type="EMBL" id="MBP1290945.1"/>
    </source>
</evidence>
<dbReference type="OrthoDB" id="9765195at2"/>
<evidence type="ECO:0000256" key="4">
    <source>
        <dbReference type="ARBA" id="ARBA00022801"/>
    </source>
</evidence>
<feature type="active site" description="Proton donor" evidence="9">
    <location>
        <position position="176"/>
    </location>
</feature>
<dbReference type="PANTHER" id="PTHR10353">
    <property type="entry name" value="GLYCOSYL HYDROLASE"/>
    <property type="match status" value="1"/>
</dbReference>
<evidence type="ECO:0000256" key="9">
    <source>
        <dbReference type="PIRSR" id="PIRSR617736-1"/>
    </source>
</evidence>
<keyword evidence="4 11" id="KW-0378">Hydrolase</keyword>
<dbReference type="EC" id="3.2.1.21" evidence="3 11"/>
<sequence>MTKEALQSEARLLAAPKSSFVWGVSTSSFQIEGAAHIDGRGDSIWDVYCRKPGTVKNGDTGETACDHYHRYGEDVALMRDLRIDAYRFSISWSRLLPRGRGAVNEHGLAFYDRLIDALLAAGIEPWICLYHWDLPQALHELGGWQNRDIAGWFADYAALVARRYGDRVKRFATFNEPCVFTLFGYGLGWNAPGIADADALHKAIHHVNLSHGAAIGALRTMVPQASVGAIHNRQPCFPAGTSPNDAAAAVRFAGYWNDAFPYPQHFACYPAALAEAVEPFQKPGDMALIAQPVDWFGLNHYSPHYIKADHNVIGATFGAPPPNVPRTTIGWPIVPDAFRDTLLDVHRRFSLPIYILENGTATDDTLDGAGHIEDAGRIAYLRAYIDAMQEAIAAGVDVRGYFVWSLLDNFEWTSGYSQRFGLTYVDFATQRRIPKASARWYANLIAANRRRLVQPISGNCTEAAMATR</sequence>
<feature type="binding site" evidence="10">
    <location>
        <position position="404"/>
    </location>
    <ligand>
        <name>substrate</name>
    </ligand>
</feature>
<accession>A0A1E3EXV2</accession>
<dbReference type="SUPFAM" id="SSF51445">
    <property type="entry name" value="(Trans)glycosidases"/>
    <property type="match status" value="1"/>
</dbReference>
<dbReference type="GO" id="GO:0008422">
    <property type="term" value="F:beta-glucosidase activity"/>
    <property type="evidence" value="ECO:0007669"/>
    <property type="project" value="UniProtKB-EC"/>
</dbReference>
<gene>
    <name evidence="12" type="ORF">JOH49_000698</name>
</gene>
<evidence type="ECO:0000313" key="13">
    <source>
        <dbReference type="Proteomes" id="UP000673383"/>
    </source>
</evidence>
<keyword evidence="5" id="KW-0136">Cellulose degradation</keyword>
<keyword evidence="6" id="KW-0119">Carbohydrate metabolism</keyword>
<dbReference type="Gene3D" id="3.20.20.80">
    <property type="entry name" value="Glycosidases"/>
    <property type="match status" value="1"/>
</dbReference>
<comment type="similarity">
    <text evidence="2 11">Belongs to the glycosyl hydrolase 1 family.</text>
</comment>
<dbReference type="PRINTS" id="PR00131">
    <property type="entry name" value="GLHYDRLASE1"/>
</dbReference>
<dbReference type="InterPro" id="IPR017853">
    <property type="entry name" value="GH"/>
</dbReference>
<dbReference type="InterPro" id="IPR001360">
    <property type="entry name" value="Glyco_hydro_1"/>
</dbReference>
<feature type="active site" description="Nucleophile" evidence="9">
    <location>
        <position position="357"/>
    </location>
</feature>
<keyword evidence="7 11" id="KW-0326">Glycosidase</keyword>
<comment type="catalytic activity">
    <reaction evidence="1 11">
        <text>Hydrolysis of terminal, non-reducing beta-D-glucosyl residues with release of beta-D-glucose.</text>
        <dbReference type="EC" id="3.2.1.21"/>
    </reaction>
</comment>
<dbReference type="InterPro" id="IPR017736">
    <property type="entry name" value="Glyco_hydro_1_beta-glucosidase"/>
</dbReference>
<evidence type="ECO:0000256" key="6">
    <source>
        <dbReference type="ARBA" id="ARBA00023277"/>
    </source>
</evidence>
<evidence type="ECO:0000256" key="10">
    <source>
        <dbReference type="PIRSR" id="PIRSR617736-2"/>
    </source>
</evidence>
<protein>
    <recommendedName>
        <fullName evidence="3 11">Beta-glucosidase</fullName>
        <ecNumber evidence="3 11">3.2.1.21</ecNumber>
    </recommendedName>
</protein>
<evidence type="ECO:0000256" key="3">
    <source>
        <dbReference type="ARBA" id="ARBA00012744"/>
    </source>
</evidence>
<feature type="binding site" evidence="10">
    <location>
        <position position="131"/>
    </location>
    <ligand>
        <name>substrate</name>
    </ligand>
</feature>
<dbReference type="InterPro" id="IPR033132">
    <property type="entry name" value="GH_1_N_CS"/>
</dbReference>
<dbReference type="FunFam" id="3.20.20.80:FF:000004">
    <property type="entry name" value="Beta-glucosidase 6-phospho-beta-glucosidase"/>
    <property type="match status" value="1"/>
</dbReference>
<reference evidence="12" key="1">
    <citation type="submission" date="2021-02" db="EMBL/GenBank/DDBJ databases">
        <title>Genomic Encyclopedia of Type Strains, Phase IV (KMG-V): Genome sequencing to study the core and pangenomes of soil and plant-associated prokaryotes.</title>
        <authorList>
            <person name="Whitman W."/>
        </authorList>
    </citation>
    <scope>NUCLEOTIDE SEQUENCE</scope>
    <source>
        <strain evidence="12">USDA 406</strain>
    </source>
</reference>
<evidence type="ECO:0000256" key="2">
    <source>
        <dbReference type="ARBA" id="ARBA00010838"/>
    </source>
</evidence>
<dbReference type="GO" id="GO:0005829">
    <property type="term" value="C:cytosol"/>
    <property type="evidence" value="ECO:0007669"/>
    <property type="project" value="TreeGrafter"/>
</dbReference>
<evidence type="ECO:0000256" key="8">
    <source>
        <dbReference type="ARBA" id="ARBA00023326"/>
    </source>
</evidence>
<evidence type="ECO:0000256" key="5">
    <source>
        <dbReference type="ARBA" id="ARBA00023001"/>
    </source>
</evidence>
<keyword evidence="8" id="KW-0624">Polysaccharide degradation</keyword>
<dbReference type="Pfam" id="PF00232">
    <property type="entry name" value="Glyco_hydro_1"/>
    <property type="match status" value="1"/>
</dbReference>
<name>A0A1E3EXV2_BRAEL</name>
<proteinExistence type="inferred from homology"/>
<organism evidence="12 13">
    <name type="scientific">Bradyrhizobium elkanii</name>
    <dbReference type="NCBI Taxonomy" id="29448"/>
    <lineage>
        <taxon>Bacteria</taxon>
        <taxon>Pseudomonadati</taxon>
        <taxon>Pseudomonadota</taxon>
        <taxon>Alphaproteobacteria</taxon>
        <taxon>Hyphomicrobiales</taxon>
        <taxon>Nitrobacteraceae</taxon>
        <taxon>Bradyrhizobium</taxon>
    </lineage>
</organism>
<feature type="binding site" evidence="10">
    <location>
        <position position="175"/>
    </location>
    <ligand>
        <name>substrate</name>
    </ligand>
</feature>
<feature type="binding site" evidence="10">
    <location>
        <position position="30"/>
    </location>
    <ligand>
        <name>substrate</name>
    </ligand>
</feature>
<feature type="binding site" evidence="10">
    <location>
        <begin position="411"/>
        <end position="412"/>
    </location>
    <ligand>
        <name>substrate</name>
    </ligand>
</feature>
<dbReference type="RefSeq" id="WP_069275331.1">
    <property type="nucleotide sequence ID" value="NZ_JAFICZ010000001.1"/>
</dbReference>
<dbReference type="Proteomes" id="UP000673383">
    <property type="component" value="Unassembled WGS sequence"/>
</dbReference>